<dbReference type="InterPro" id="IPR050855">
    <property type="entry name" value="NDM-1-like"/>
</dbReference>
<dbReference type="Proteomes" id="UP001327027">
    <property type="component" value="Unassembled WGS sequence"/>
</dbReference>
<dbReference type="InterPro" id="IPR001279">
    <property type="entry name" value="Metallo-B-lactamas"/>
</dbReference>
<dbReference type="InterPro" id="IPR036866">
    <property type="entry name" value="RibonucZ/Hydroxyglut_hydro"/>
</dbReference>
<evidence type="ECO:0000313" key="3">
    <source>
        <dbReference type="EMBL" id="MEB3345112.1"/>
    </source>
</evidence>
<dbReference type="SMART" id="SM00849">
    <property type="entry name" value="Lactamase_B"/>
    <property type="match status" value="1"/>
</dbReference>
<comment type="caution">
    <text evidence="3">The sequence shown here is derived from an EMBL/GenBank/DDBJ whole genome shotgun (WGS) entry which is preliminary data.</text>
</comment>
<gene>
    <name evidence="3" type="ORF">U6A24_06560</name>
</gene>
<sequence>MKIIINKRLKYALYMALLSSLVVTLSCKEKKEAEAKTTSETQLSIDRFNIPGVGQVETVFIEDESGIVLIDAQRTKSAGKQVIEMIKSKDKELYAVIITHPHPDHVGGLPTILEAYPNTPVLGTKATKEEMRTDSEGEFYFARKVNGDEYPTELSLPTQLIKDGETITFGDIKLVVDELGPGEAIDMNVFYSEDLNALFVGDLMDNNRLGFVLEKRTTPWLKQLDEVLENYKDRAPMAYPGHGDPEKLEVLVEEQKKWLNDLRNLVAEKMTIDSELTDAQVDEIEIAFQKLHPNQIPVAPIPDMMKLNIKAVAEELALEK</sequence>
<name>A0ABU5ZUQ1_9FLAO</name>
<evidence type="ECO:0000259" key="2">
    <source>
        <dbReference type="SMART" id="SM00849"/>
    </source>
</evidence>
<organism evidence="3 4">
    <name type="scientific">Aquimarina gracilis</name>
    <dbReference type="NCBI Taxonomy" id="874422"/>
    <lineage>
        <taxon>Bacteria</taxon>
        <taxon>Pseudomonadati</taxon>
        <taxon>Bacteroidota</taxon>
        <taxon>Flavobacteriia</taxon>
        <taxon>Flavobacteriales</taxon>
        <taxon>Flavobacteriaceae</taxon>
        <taxon>Aquimarina</taxon>
    </lineage>
</organism>
<proteinExistence type="inferred from homology"/>
<dbReference type="RefSeq" id="WP_324179146.1">
    <property type="nucleotide sequence ID" value="NZ_BAABAW010000008.1"/>
</dbReference>
<evidence type="ECO:0000256" key="1">
    <source>
        <dbReference type="ARBA" id="ARBA00005250"/>
    </source>
</evidence>
<dbReference type="EMBL" id="JAYKLX010000003">
    <property type="protein sequence ID" value="MEB3345112.1"/>
    <property type="molecule type" value="Genomic_DNA"/>
</dbReference>
<accession>A0ABU5ZUQ1</accession>
<protein>
    <submittedName>
        <fullName evidence="3">MBL fold metallo-hydrolase</fullName>
    </submittedName>
</protein>
<dbReference type="PROSITE" id="PS51257">
    <property type="entry name" value="PROKAR_LIPOPROTEIN"/>
    <property type="match status" value="1"/>
</dbReference>
<dbReference type="Gene3D" id="3.60.15.10">
    <property type="entry name" value="Ribonuclease Z/Hydroxyacylglutathione hydrolase-like"/>
    <property type="match status" value="1"/>
</dbReference>
<feature type="domain" description="Metallo-beta-lactamase" evidence="2">
    <location>
        <begin position="55"/>
        <end position="242"/>
    </location>
</feature>
<keyword evidence="4" id="KW-1185">Reference proteome</keyword>
<reference evidence="3 4" key="1">
    <citation type="journal article" date="2013" name="Int. J. Syst. Evol. Microbiol.">
        <title>Aquimarina gracilis sp. nov., isolated from the gut microflora of a mussel, Mytilus coruscus, and emended description of Aquimarina spongiae.</title>
        <authorList>
            <person name="Park S.C."/>
            <person name="Choe H.N."/>
            <person name="Baik K.S."/>
            <person name="Seong C.N."/>
        </authorList>
    </citation>
    <scope>NUCLEOTIDE SEQUENCE [LARGE SCALE GENOMIC DNA]</scope>
    <source>
        <strain evidence="3 4">PSC32</strain>
    </source>
</reference>
<dbReference type="Pfam" id="PF00753">
    <property type="entry name" value="Lactamase_B"/>
    <property type="match status" value="1"/>
</dbReference>
<evidence type="ECO:0000313" key="4">
    <source>
        <dbReference type="Proteomes" id="UP001327027"/>
    </source>
</evidence>
<dbReference type="PANTHER" id="PTHR42951">
    <property type="entry name" value="METALLO-BETA-LACTAMASE DOMAIN-CONTAINING"/>
    <property type="match status" value="1"/>
</dbReference>
<dbReference type="PANTHER" id="PTHR42951:SF4">
    <property type="entry name" value="ACYL-COENZYME A THIOESTERASE MBLAC2"/>
    <property type="match status" value="1"/>
</dbReference>
<dbReference type="SUPFAM" id="SSF56281">
    <property type="entry name" value="Metallo-hydrolase/oxidoreductase"/>
    <property type="match status" value="1"/>
</dbReference>
<comment type="similarity">
    <text evidence="1">Belongs to the metallo-beta-lactamase superfamily. Class-B beta-lactamase family.</text>
</comment>